<sequence length="110" mass="12904">MSSIDYSIEEHTSDMFKVKVFIGEDLIYFNGHFEKFKLLPAIAQIKIITDISKDIFHKELVVNKLLKLKFTDMILPNTNIFIECHLSDNIISFKIYDDNKKYSDGKVYFS</sequence>
<evidence type="ECO:0000313" key="2">
    <source>
        <dbReference type="EMBL" id="ACN82787.1"/>
    </source>
</evidence>
<dbReference type="InterPro" id="IPR016962">
    <property type="entry name" value="Dehydrase_ECs4332_prd"/>
</dbReference>
<name>A0A3B6VA41_BRAHW</name>
<dbReference type="SUPFAM" id="SSF54637">
    <property type="entry name" value="Thioesterase/thiol ester dehydrase-isomerase"/>
    <property type="match status" value="1"/>
</dbReference>
<accession>A0A3B6VA41</accession>
<keyword evidence="3" id="KW-1185">Reference proteome</keyword>
<dbReference type="InterPro" id="IPR054545">
    <property type="entry name" value="ApeI-like"/>
</dbReference>
<reference evidence="2 3" key="1">
    <citation type="journal article" date="2009" name="PLoS ONE">
        <title>Genome sequence of the pathogenic intestinal spirochete Brachyspira hyodysenteriae reveals adaptations to its lifestyle in the porcine large intestine.</title>
        <authorList>
            <person name="Bellgard M.I."/>
            <person name="Wanchanthuek P."/>
            <person name="La T."/>
            <person name="Ryan K."/>
            <person name="Moolhuijzen P."/>
            <person name="Albertyn Z."/>
            <person name="Shaban B."/>
            <person name="Motro Y."/>
            <person name="Dunn D.S."/>
            <person name="Schibeci D."/>
            <person name="Hunter A."/>
            <person name="Barrero R."/>
            <person name="Phillips N.D."/>
            <person name="Hampson D.J."/>
        </authorList>
    </citation>
    <scope>NUCLEOTIDE SEQUENCE [LARGE SCALE GENOMIC DNA]</scope>
    <source>
        <strain evidence="3">ATCC 49526 / WA1</strain>
    </source>
</reference>
<dbReference type="PIRSF" id="PIRSF030962">
    <property type="entry name" value="Dehydrase_ECs4332_prd"/>
    <property type="match status" value="1"/>
</dbReference>
<protein>
    <submittedName>
        <fullName evidence="2">Beta-hydroxyacyl-(Acyl-carrier-protein) dehydratase, FabA/FabZ</fullName>
    </submittedName>
</protein>
<gene>
    <name evidence="2" type="ordered locus">BHWA1_00287</name>
</gene>
<dbReference type="Proteomes" id="UP000001803">
    <property type="component" value="Chromosome"/>
</dbReference>
<dbReference type="EMBL" id="CP001357">
    <property type="protein sequence ID" value="ACN82787.1"/>
    <property type="molecule type" value="Genomic_DNA"/>
</dbReference>
<dbReference type="InterPro" id="IPR029069">
    <property type="entry name" value="HotDog_dom_sf"/>
</dbReference>
<proteinExistence type="predicted"/>
<dbReference type="AlphaFoldDB" id="A0A3B6VA41"/>
<feature type="domain" description="ApeI dehydratase-like" evidence="1">
    <location>
        <begin position="11"/>
        <end position="106"/>
    </location>
</feature>
<dbReference type="Pfam" id="PF22818">
    <property type="entry name" value="ApeI-like"/>
    <property type="match status" value="1"/>
</dbReference>
<evidence type="ECO:0000259" key="1">
    <source>
        <dbReference type="Pfam" id="PF22818"/>
    </source>
</evidence>
<evidence type="ECO:0000313" key="3">
    <source>
        <dbReference type="Proteomes" id="UP000001803"/>
    </source>
</evidence>
<dbReference type="RefSeq" id="WP_012669840.1">
    <property type="nucleotide sequence ID" value="NC_012225.1"/>
</dbReference>
<organism evidence="2 3">
    <name type="scientific">Brachyspira hyodysenteriae (strain ATCC 49526 / WA1)</name>
    <dbReference type="NCBI Taxonomy" id="565034"/>
    <lineage>
        <taxon>Bacteria</taxon>
        <taxon>Pseudomonadati</taxon>
        <taxon>Spirochaetota</taxon>
        <taxon>Spirochaetia</taxon>
        <taxon>Brachyspirales</taxon>
        <taxon>Brachyspiraceae</taxon>
        <taxon>Brachyspira</taxon>
    </lineage>
</organism>
<dbReference type="GeneID" id="63961412"/>
<dbReference type="STRING" id="565034.BHWA1_00287"/>
<dbReference type="KEGG" id="bhy:BHWA1_00287"/>
<dbReference type="Gene3D" id="3.10.129.10">
    <property type="entry name" value="Hotdog Thioesterase"/>
    <property type="match status" value="1"/>
</dbReference>